<dbReference type="AlphaFoldDB" id="A0A1J5E5P6"/>
<feature type="domain" description="AAA" evidence="1">
    <location>
        <begin position="22"/>
        <end position="132"/>
    </location>
</feature>
<evidence type="ECO:0000259" key="1">
    <source>
        <dbReference type="Pfam" id="PF13173"/>
    </source>
</evidence>
<evidence type="ECO:0000313" key="4">
    <source>
        <dbReference type="Proteomes" id="UP000183085"/>
    </source>
</evidence>
<feature type="domain" description="DUF4143" evidence="2">
    <location>
        <begin position="173"/>
        <end position="330"/>
    </location>
</feature>
<dbReference type="PANTHER" id="PTHR43566:SF2">
    <property type="entry name" value="DUF4143 DOMAIN-CONTAINING PROTEIN"/>
    <property type="match status" value="1"/>
</dbReference>
<dbReference type="SUPFAM" id="SSF52540">
    <property type="entry name" value="P-loop containing nucleoside triphosphate hydrolases"/>
    <property type="match status" value="1"/>
</dbReference>
<reference evidence="3 4" key="1">
    <citation type="journal article" date="2016" name="Environ. Microbiol.">
        <title>Genomic resolution of a cold subsurface aquifer community provides metabolic insights for novel microbes adapted to high CO concentrations.</title>
        <authorList>
            <person name="Probst A.J."/>
            <person name="Castelle C.J."/>
            <person name="Singh A."/>
            <person name="Brown C.T."/>
            <person name="Anantharaman K."/>
            <person name="Sharon I."/>
            <person name="Hug L.A."/>
            <person name="Burstein D."/>
            <person name="Emerson J.B."/>
            <person name="Thomas B.C."/>
            <person name="Banfield J.F."/>
        </authorList>
    </citation>
    <scope>NUCLEOTIDE SEQUENCE [LARGE SCALE GENOMIC DNA]</scope>
    <source>
        <strain evidence="3">CG2_30_40_21</strain>
    </source>
</reference>
<dbReference type="STRING" id="1817895.AUJ95_00220"/>
<dbReference type="EMBL" id="MNYI01000007">
    <property type="protein sequence ID" value="OIP43669.1"/>
    <property type="molecule type" value="Genomic_DNA"/>
</dbReference>
<dbReference type="InterPro" id="IPR027417">
    <property type="entry name" value="P-loop_NTPase"/>
</dbReference>
<dbReference type="InterPro" id="IPR041682">
    <property type="entry name" value="AAA_14"/>
</dbReference>
<dbReference type="InterPro" id="IPR025420">
    <property type="entry name" value="DUF4143"/>
</dbReference>
<dbReference type="Pfam" id="PF13635">
    <property type="entry name" value="DUF4143"/>
    <property type="match status" value="1"/>
</dbReference>
<accession>A0A1J5E5P6</accession>
<evidence type="ECO:0008006" key="5">
    <source>
        <dbReference type="Google" id="ProtNLM"/>
    </source>
</evidence>
<organism evidence="3 4">
    <name type="scientific">Candidatus Desantisbacteria bacterium CG2_30_40_21</name>
    <dbReference type="NCBI Taxonomy" id="1817895"/>
    <lineage>
        <taxon>Bacteria</taxon>
        <taxon>Candidatus Desantisiibacteriota</taxon>
    </lineage>
</organism>
<gene>
    <name evidence="3" type="ORF">AUJ95_00220</name>
</gene>
<protein>
    <recommendedName>
        <fullName evidence="5">AAA+ ATPase domain-containing protein</fullName>
    </recommendedName>
</protein>
<dbReference type="PANTHER" id="PTHR43566">
    <property type="entry name" value="CONSERVED PROTEIN"/>
    <property type="match status" value="1"/>
</dbReference>
<dbReference type="Pfam" id="PF13173">
    <property type="entry name" value="AAA_14"/>
    <property type="match status" value="1"/>
</dbReference>
<dbReference type="Proteomes" id="UP000183085">
    <property type="component" value="Unassembled WGS sequence"/>
</dbReference>
<proteinExistence type="predicted"/>
<evidence type="ECO:0000259" key="2">
    <source>
        <dbReference type="Pfam" id="PF13635"/>
    </source>
</evidence>
<sequence>MMKIIERKIDFQNILNRINMFPVTAILGPRQCGKTTIAREFDYSHYFDLENSRDIARLEQPQLALEDLKGLIVIDEIQRLPNLFTIIRYLVDNNPSQKYLILGSASGTLLRQSSESLAGRIAYYYLGGFSLHNVGMENINKLWIQGGLPKSYLAETEEQSILWRENYIATFLERDIPQLGINIPAYTLRRFWTMLSHYHGQIINYAEVARSFGISDMTVRKYIEILVGTFMVRILPPWYLNIGKRLVKRPKIFLRDSGLFHSLMGIETLNQLYSHNKLGASWEGFALECICRSIGKRDQEFYFWNIHSGAELDLFWQYGGKNWGVEFKYADAPRLTKSMKIALENLELEHLWVVYPGKETYKLSENITAVPLKDIPEDGKGTLFVQEVKQ</sequence>
<evidence type="ECO:0000313" key="3">
    <source>
        <dbReference type="EMBL" id="OIP43669.1"/>
    </source>
</evidence>
<name>A0A1J5E5P6_9BACT</name>
<comment type="caution">
    <text evidence="3">The sequence shown here is derived from an EMBL/GenBank/DDBJ whole genome shotgun (WGS) entry which is preliminary data.</text>
</comment>